<dbReference type="AlphaFoldDB" id="A0A9Q3HBR6"/>
<dbReference type="EMBL" id="AVOT02015291">
    <property type="protein sequence ID" value="MBW0499493.1"/>
    <property type="molecule type" value="Genomic_DNA"/>
</dbReference>
<organism evidence="1 2">
    <name type="scientific">Austropuccinia psidii MF-1</name>
    <dbReference type="NCBI Taxonomy" id="1389203"/>
    <lineage>
        <taxon>Eukaryota</taxon>
        <taxon>Fungi</taxon>
        <taxon>Dikarya</taxon>
        <taxon>Basidiomycota</taxon>
        <taxon>Pucciniomycotina</taxon>
        <taxon>Pucciniomycetes</taxon>
        <taxon>Pucciniales</taxon>
        <taxon>Sphaerophragmiaceae</taxon>
        <taxon>Austropuccinia</taxon>
    </lineage>
</organism>
<proteinExistence type="predicted"/>
<keyword evidence="2" id="KW-1185">Reference proteome</keyword>
<evidence type="ECO:0000313" key="2">
    <source>
        <dbReference type="Proteomes" id="UP000765509"/>
    </source>
</evidence>
<feature type="non-terminal residue" evidence="1">
    <location>
        <position position="50"/>
    </location>
</feature>
<comment type="caution">
    <text evidence="1">The sequence shown here is derived from an EMBL/GenBank/DDBJ whole genome shotgun (WGS) entry which is preliminary data.</text>
</comment>
<accession>A0A9Q3HBR6</accession>
<dbReference type="Proteomes" id="UP000765509">
    <property type="component" value="Unassembled WGS sequence"/>
</dbReference>
<reference evidence="1" key="1">
    <citation type="submission" date="2021-03" db="EMBL/GenBank/DDBJ databases">
        <title>Draft genome sequence of rust myrtle Austropuccinia psidii MF-1, a brazilian biotype.</title>
        <authorList>
            <person name="Quecine M.C."/>
            <person name="Pachon D.M.R."/>
            <person name="Bonatelli M.L."/>
            <person name="Correr F.H."/>
            <person name="Franceschini L.M."/>
            <person name="Leite T.F."/>
            <person name="Margarido G.R.A."/>
            <person name="Almeida C.A."/>
            <person name="Ferrarezi J.A."/>
            <person name="Labate C.A."/>
        </authorList>
    </citation>
    <scope>NUCLEOTIDE SEQUENCE</scope>
    <source>
        <strain evidence="1">MF-1</strain>
    </source>
</reference>
<sequence>MEHLATCTREFFPHETVQKNYTWHVNSCAHTMAPGRILRQSSAIDFTSHR</sequence>
<evidence type="ECO:0000313" key="1">
    <source>
        <dbReference type="EMBL" id="MBW0499493.1"/>
    </source>
</evidence>
<protein>
    <submittedName>
        <fullName evidence="1">Uncharacterized protein</fullName>
    </submittedName>
</protein>
<gene>
    <name evidence="1" type="ORF">O181_039208</name>
</gene>
<name>A0A9Q3HBR6_9BASI</name>